<dbReference type="GO" id="GO:0007165">
    <property type="term" value="P:signal transduction"/>
    <property type="evidence" value="ECO:0007669"/>
    <property type="project" value="UniProtKB-KW"/>
</dbReference>
<evidence type="ECO:0000313" key="9">
    <source>
        <dbReference type="Proteomes" id="UP000256542"/>
    </source>
</evidence>
<accession>A0A3E0DIZ9</accession>
<comment type="subcellular location">
    <subcellularLocation>
        <location evidence="1">Membrane</location>
    </subcellularLocation>
</comment>
<evidence type="ECO:0000256" key="4">
    <source>
        <dbReference type="PROSITE-ProRule" id="PRU00284"/>
    </source>
</evidence>
<dbReference type="CDD" id="cd11386">
    <property type="entry name" value="MCP_signal"/>
    <property type="match status" value="1"/>
</dbReference>
<dbReference type="AlphaFoldDB" id="A0A3E0DIZ9"/>
<reference evidence="8 9" key="1">
    <citation type="submission" date="2018-08" db="EMBL/GenBank/DDBJ databases">
        <title>Genomic Encyclopedia of Type Strains, Phase III (KMG-III): the genomes of soil and plant-associated and newly described type strains.</title>
        <authorList>
            <person name="Whitman W."/>
        </authorList>
    </citation>
    <scope>NUCLEOTIDE SEQUENCE [LARGE SCALE GENOMIC DNA]</scope>
    <source>
        <strain evidence="8 9">CECT 7375</strain>
    </source>
</reference>
<feature type="transmembrane region" description="Helical" evidence="6">
    <location>
        <begin position="7"/>
        <end position="30"/>
    </location>
</feature>
<evidence type="ECO:0000259" key="7">
    <source>
        <dbReference type="PROSITE" id="PS50111"/>
    </source>
</evidence>
<dbReference type="Gene3D" id="3.30.450.20">
    <property type="entry name" value="PAS domain"/>
    <property type="match status" value="2"/>
</dbReference>
<keyword evidence="2 4" id="KW-0807">Transducer</keyword>
<dbReference type="Gene3D" id="1.10.287.950">
    <property type="entry name" value="Methyl-accepting chemotaxis protein"/>
    <property type="match status" value="1"/>
</dbReference>
<keyword evidence="9" id="KW-1185">Reference proteome</keyword>
<gene>
    <name evidence="8" type="ORF">DFP81_108140</name>
</gene>
<dbReference type="InterPro" id="IPR004089">
    <property type="entry name" value="MCPsignal_dom"/>
</dbReference>
<keyword evidence="6" id="KW-0812">Transmembrane</keyword>
<dbReference type="GO" id="GO:0016020">
    <property type="term" value="C:membrane"/>
    <property type="evidence" value="ECO:0007669"/>
    <property type="project" value="UniProtKB-SubCell"/>
</dbReference>
<evidence type="ECO:0000256" key="6">
    <source>
        <dbReference type="SAM" id="Phobius"/>
    </source>
</evidence>
<evidence type="ECO:0000256" key="3">
    <source>
        <dbReference type="ARBA" id="ARBA00029447"/>
    </source>
</evidence>
<dbReference type="GO" id="GO:0006935">
    <property type="term" value="P:chemotaxis"/>
    <property type="evidence" value="ECO:0007669"/>
    <property type="project" value="UniProtKB-ARBA"/>
</dbReference>
<dbReference type="PANTHER" id="PTHR32089:SF112">
    <property type="entry name" value="LYSOZYME-LIKE PROTEIN-RELATED"/>
    <property type="match status" value="1"/>
</dbReference>
<proteinExistence type="inferred from homology"/>
<dbReference type="RefSeq" id="WP_115898269.1">
    <property type="nucleotide sequence ID" value="NZ_QUNG01000008.1"/>
</dbReference>
<feature type="domain" description="Methyl-accepting transducer" evidence="7">
    <location>
        <begin position="353"/>
        <end position="589"/>
    </location>
</feature>
<dbReference type="OrthoDB" id="5867045at2"/>
<evidence type="ECO:0000256" key="5">
    <source>
        <dbReference type="SAM" id="Coils"/>
    </source>
</evidence>
<keyword evidence="5" id="KW-0175">Coiled coil</keyword>
<comment type="similarity">
    <text evidence="3">Belongs to the methyl-accepting chemotaxis (MCP) protein family.</text>
</comment>
<evidence type="ECO:0000256" key="1">
    <source>
        <dbReference type="ARBA" id="ARBA00004370"/>
    </source>
</evidence>
<keyword evidence="6" id="KW-1133">Transmembrane helix</keyword>
<dbReference type="EMBL" id="QUNG01000008">
    <property type="protein sequence ID" value="REG82706.1"/>
    <property type="molecule type" value="Genomic_DNA"/>
</dbReference>
<dbReference type="Proteomes" id="UP000256542">
    <property type="component" value="Unassembled WGS sequence"/>
</dbReference>
<dbReference type="PROSITE" id="PS50111">
    <property type="entry name" value="CHEMOTAXIS_TRANSDUC_2"/>
    <property type="match status" value="1"/>
</dbReference>
<dbReference type="Pfam" id="PF00015">
    <property type="entry name" value="MCPsignal"/>
    <property type="match status" value="1"/>
</dbReference>
<name>A0A3E0DIZ9_9GAMM</name>
<evidence type="ECO:0000256" key="2">
    <source>
        <dbReference type="ARBA" id="ARBA00023224"/>
    </source>
</evidence>
<dbReference type="PANTHER" id="PTHR32089">
    <property type="entry name" value="METHYL-ACCEPTING CHEMOTAXIS PROTEIN MCPB"/>
    <property type="match status" value="1"/>
</dbReference>
<protein>
    <submittedName>
        <fullName evidence="8">Methyl-accepting chemotaxis sensory transducer with Cache sensor</fullName>
    </submittedName>
</protein>
<keyword evidence="6" id="KW-0472">Membrane</keyword>
<feature type="transmembrane region" description="Helical" evidence="6">
    <location>
        <begin position="270"/>
        <end position="292"/>
    </location>
</feature>
<feature type="coiled-coil region" evidence="5">
    <location>
        <begin position="546"/>
        <end position="573"/>
    </location>
</feature>
<dbReference type="SMART" id="SM00283">
    <property type="entry name" value="MA"/>
    <property type="match status" value="1"/>
</dbReference>
<organism evidence="8 9">
    <name type="scientific">Marinomonas pollencensis</name>
    <dbReference type="NCBI Taxonomy" id="491954"/>
    <lineage>
        <taxon>Bacteria</taxon>
        <taxon>Pseudomonadati</taxon>
        <taxon>Pseudomonadota</taxon>
        <taxon>Gammaproteobacteria</taxon>
        <taxon>Oceanospirillales</taxon>
        <taxon>Oceanospirillaceae</taxon>
        <taxon>Marinomonas</taxon>
    </lineage>
</organism>
<comment type="caution">
    <text evidence="8">The sequence shown here is derived from an EMBL/GenBank/DDBJ whole genome shotgun (WGS) entry which is preliminary data.</text>
</comment>
<dbReference type="SUPFAM" id="SSF58104">
    <property type="entry name" value="Methyl-accepting chemotaxis protein (MCP) signaling domain"/>
    <property type="match status" value="1"/>
</dbReference>
<sequence>MSAKYKLILSIGGLFATVITIITIASYMSFRGESTGNASQKLKSESLLIASALDQHMERYFDSLNVLEASLPISADGTVNDMALRPIMKALLDNLSAKEAYVGLENGDSYDKNGQEEGFNAKALKREWYTRIFAGEKKVITTPYQSSTGLTVMAVAVPVVRDGKIVSTLNVNVATDRITKFAGNLTSSSDITVTRQDGFVFASESVKVGTNLLEQHSAYKTLSNKPDGQYEIQDGGQVYVVQKTTTKELGWVIWARVSKESILDASTDNLTMSVLTSMVLVAISLFIVFLLINKLMYRPLGGEPTEIESLVKDVSEGLLTLPRDIKDTDTGIFAATIKMIVNLRDIVTSISTTSASLKAASESASAAAYQTNRSSQAQMGQIESTSTAMNEMTATAEDVARSAIQASEAANIANEHSTKGEATVSDMNAQLEVLVTQIEQVAGVNKQLEQETQAIDTILDVIDSISEQTNLLALNAAIEAARAGGHGRGFAVVADEVRNLANRTKESTQEIQTVIARLQGEAKRSVSLMENNVQTAKTTSDRSIVAAEALKNIKNAISEIQDMNNQIATAAEQQTQVASEINNSIIEINDMAKQTYESSESSKKLSTSLAELSNELDASIDKLKM</sequence>
<evidence type="ECO:0000313" key="8">
    <source>
        <dbReference type="EMBL" id="REG82706.1"/>
    </source>
</evidence>
<dbReference type="FunFam" id="1.10.287.950:FF:000001">
    <property type="entry name" value="Methyl-accepting chemotaxis sensory transducer"/>
    <property type="match status" value="1"/>
</dbReference>